<reference evidence="2 3" key="1">
    <citation type="submission" date="2020-06" db="EMBL/GenBank/DDBJ databases">
        <title>Transcriptomic and genomic resources for Thalictrum thalictroides and T. hernandezii: Facilitating candidate gene discovery in an emerging model plant lineage.</title>
        <authorList>
            <person name="Arias T."/>
            <person name="Riano-Pachon D.M."/>
            <person name="Di Stilio V.S."/>
        </authorList>
    </citation>
    <scope>NUCLEOTIDE SEQUENCE [LARGE SCALE GENOMIC DNA]</scope>
    <source>
        <strain evidence="3">cv. WT478/WT964</strain>
        <tissue evidence="2">Leaves</tissue>
    </source>
</reference>
<dbReference type="EMBL" id="JABWDY010026169">
    <property type="protein sequence ID" value="KAF5188920.1"/>
    <property type="molecule type" value="Genomic_DNA"/>
</dbReference>
<dbReference type="AlphaFoldDB" id="A0A7J6VXK8"/>
<evidence type="ECO:0000313" key="2">
    <source>
        <dbReference type="EMBL" id="KAF5188920.1"/>
    </source>
</evidence>
<comment type="caution">
    <text evidence="2">The sequence shown here is derived from an EMBL/GenBank/DDBJ whole genome shotgun (WGS) entry which is preliminary data.</text>
</comment>
<feature type="domain" description="Retrovirus-related Pol polyprotein from transposon TNT 1-94-like beta-barrel" evidence="1">
    <location>
        <begin position="57"/>
        <end position="136"/>
    </location>
</feature>
<evidence type="ECO:0000313" key="3">
    <source>
        <dbReference type="Proteomes" id="UP000554482"/>
    </source>
</evidence>
<name>A0A7J6VXK8_THATH</name>
<dbReference type="Pfam" id="PF22936">
    <property type="entry name" value="Pol_BBD"/>
    <property type="match status" value="1"/>
</dbReference>
<dbReference type="OrthoDB" id="1742531at2759"/>
<dbReference type="Proteomes" id="UP000554482">
    <property type="component" value="Unassembled WGS sequence"/>
</dbReference>
<proteinExistence type="predicted"/>
<sequence length="234" mass="26127">MVVRMGIMLEHALIQRRARRIARWMIRCLVELVMLRVTTKMVLCLMVSHGNHASKGWVLYSGCIHHMCPRKEWCTSSKVIDGGMVVVGNNIACRAIEIGTFELKMHDGVVRTMEVRHIFGLEPNIISLGFLESHGYEFIASGGVSQVFYGYLVAMMGKRHGNLCYLEGGIMVGADAMASSSGVCSWSEGPTLTGPFSTHCAYWLVVHMWEMAFRGGCGHREDVRKKNYDGLIPL</sequence>
<accession>A0A7J6VXK8</accession>
<evidence type="ECO:0000259" key="1">
    <source>
        <dbReference type="Pfam" id="PF22936"/>
    </source>
</evidence>
<keyword evidence="3" id="KW-1185">Reference proteome</keyword>
<organism evidence="2 3">
    <name type="scientific">Thalictrum thalictroides</name>
    <name type="common">Rue-anemone</name>
    <name type="synonym">Anemone thalictroides</name>
    <dbReference type="NCBI Taxonomy" id="46969"/>
    <lineage>
        <taxon>Eukaryota</taxon>
        <taxon>Viridiplantae</taxon>
        <taxon>Streptophyta</taxon>
        <taxon>Embryophyta</taxon>
        <taxon>Tracheophyta</taxon>
        <taxon>Spermatophyta</taxon>
        <taxon>Magnoliopsida</taxon>
        <taxon>Ranunculales</taxon>
        <taxon>Ranunculaceae</taxon>
        <taxon>Thalictroideae</taxon>
        <taxon>Thalictrum</taxon>
    </lineage>
</organism>
<protein>
    <submittedName>
        <fullName evidence="2">Retrovirus-related pol polyprotein from transposon tnt 1-94</fullName>
    </submittedName>
</protein>
<gene>
    <name evidence="2" type="ORF">FRX31_021493</name>
</gene>
<dbReference type="InterPro" id="IPR054722">
    <property type="entry name" value="PolX-like_BBD"/>
</dbReference>